<dbReference type="EMBL" id="JAACJL010000030">
    <property type="protein sequence ID" value="KAF4617385.1"/>
    <property type="molecule type" value="Genomic_DNA"/>
</dbReference>
<name>A0A8H4VR85_9AGAR</name>
<evidence type="ECO:0000313" key="4">
    <source>
        <dbReference type="Proteomes" id="UP000521872"/>
    </source>
</evidence>
<sequence>MTSKLPERMSSGSKSPATNVHQMDVDVDSPSAQRDSFISPSPSTSRAAPVAKRDPAFLEQELIPESSRLTRLPHEVPLSLNTSDVTPTAIAISAHQNNTHNTYSGQDVHFSVNNPTSLLSSSVPRNFGQPSNLPGTSVSSFSQPLTQHVINHPIRRPRTSTKVFESTTDLAAHYGIPQILPPLPQTTPRYNAQQPTRAPQSFESLKSNYLSMLSKKPTETPMTSYSASTTTQPAAEVSAPAAFDAPTAPETLSPDDLQKIVDIIGKPRLGFHVVLRAHPPPPATSPQFRDQDFLEHDWMTSPLIPDLDNATDYGVSPNETPFDDFLDTPLWTDQAMLTSPNMDYYGGEFDMNQPLISGPEPPYEEVVIKASGSGFDNLSKESQPAPPNFDALIAFSPQTQLADSFAPMAFSPAITTTQLPQQLSTSSAPVAPGPNSRRHKPTGHRQGVTPDDLLPEDAPTQPRRYMGPSATSKKEIPATFARKRARSVAFGEDDEVFELPPNPTEQQLIEAKRRQNTVAARRSRKRKLEQHANLLASRDEERFFKQRWELRARDLMRLLQEKGIHVPDFPPDEPKYADAC</sequence>
<proteinExistence type="predicted"/>
<evidence type="ECO:0000313" key="3">
    <source>
        <dbReference type="EMBL" id="KAF4617385.1"/>
    </source>
</evidence>
<dbReference type="CDD" id="cd12193">
    <property type="entry name" value="bZIP_GCN4"/>
    <property type="match status" value="1"/>
</dbReference>
<evidence type="ECO:0000256" key="1">
    <source>
        <dbReference type="SAM" id="MobiDB-lite"/>
    </source>
</evidence>
<feature type="domain" description="BZIP" evidence="2">
    <location>
        <begin position="512"/>
        <end position="526"/>
    </location>
</feature>
<reference evidence="3 4" key="1">
    <citation type="submission" date="2019-12" db="EMBL/GenBank/DDBJ databases">
        <authorList>
            <person name="Floudas D."/>
            <person name="Bentzer J."/>
            <person name="Ahren D."/>
            <person name="Johansson T."/>
            <person name="Persson P."/>
            <person name="Tunlid A."/>
        </authorList>
    </citation>
    <scope>NUCLEOTIDE SEQUENCE [LARGE SCALE GENOMIC DNA]</scope>
    <source>
        <strain evidence="3 4">CBS 102.39</strain>
    </source>
</reference>
<feature type="compositionally biased region" description="Low complexity" evidence="1">
    <location>
        <begin position="418"/>
        <end position="427"/>
    </location>
</feature>
<feature type="region of interest" description="Disordered" evidence="1">
    <location>
        <begin position="1"/>
        <end position="51"/>
    </location>
</feature>
<comment type="caution">
    <text evidence="3">The sequence shown here is derived from an EMBL/GenBank/DDBJ whole genome shotgun (WGS) entry which is preliminary data.</text>
</comment>
<dbReference type="InterPro" id="IPR004827">
    <property type="entry name" value="bZIP"/>
</dbReference>
<feature type="compositionally biased region" description="Polar residues" evidence="1">
    <location>
        <begin position="30"/>
        <end position="46"/>
    </location>
</feature>
<feature type="compositionally biased region" description="Polar residues" evidence="1">
    <location>
        <begin position="189"/>
        <end position="200"/>
    </location>
</feature>
<feature type="compositionally biased region" description="Polar residues" evidence="1">
    <location>
        <begin position="10"/>
        <end position="21"/>
    </location>
</feature>
<keyword evidence="4" id="KW-1185">Reference proteome</keyword>
<evidence type="ECO:0000259" key="2">
    <source>
        <dbReference type="PROSITE" id="PS00036"/>
    </source>
</evidence>
<dbReference type="GO" id="GO:0003700">
    <property type="term" value="F:DNA-binding transcription factor activity"/>
    <property type="evidence" value="ECO:0007669"/>
    <property type="project" value="InterPro"/>
</dbReference>
<dbReference type="AlphaFoldDB" id="A0A8H4VR85"/>
<accession>A0A8H4VR85</accession>
<gene>
    <name evidence="3" type="ORF">D9613_006314</name>
</gene>
<dbReference type="PROSITE" id="PS00036">
    <property type="entry name" value="BZIP_BASIC"/>
    <property type="match status" value="1"/>
</dbReference>
<organism evidence="3 4">
    <name type="scientific">Agrocybe pediades</name>
    <dbReference type="NCBI Taxonomy" id="84607"/>
    <lineage>
        <taxon>Eukaryota</taxon>
        <taxon>Fungi</taxon>
        <taxon>Dikarya</taxon>
        <taxon>Basidiomycota</taxon>
        <taxon>Agaricomycotina</taxon>
        <taxon>Agaricomycetes</taxon>
        <taxon>Agaricomycetidae</taxon>
        <taxon>Agaricales</taxon>
        <taxon>Agaricineae</taxon>
        <taxon>Strophariaceae</taxon>
        <taxon>Agrocybe</taxon>
    </lineage>
</organism>
<protein>
    <recommendedName>
        <fullName evidence="2">BZIP domain-containing protein</fullName>
    </recommendedName>
</protein>
<feature type="region of interest" description="Disordered" evidence="1">
    <location>
        <begin position="418"/>
        <end position="473"/>
    </location>
</feature>
<feature type="region of interest" description="Disordered" evidence="1">
    <location>
        <begin position="178"/>
        <end position="200"/>
    </location>
</feature>
<dbReference type="Proteomes" id="UP000521872">
    <property type="component" value="Unassembled WGS sequence"/>
</dbReference>